<feature type="region of interest" description="Disordered" evidence="1">
    <location>
        <begin position="100"/>
        <end position="145"/>
    </location>
</feature>
<accession>A0A7J5DMF2</accession>
<keyword evidence="3" id="KW-1185">Reference proteome</keyword>
<feature type="compositionally biased region" description="Basic and acidic residues" evidence="1">
    <location>
        <begin position="133"/>
        <end position="145"/>
    </location>
</feature>
<gene>
    <name evidence="2" type="ORF">F8144_06090</name>
</gene>
<evidence type="ECO:0000256" key="1">
    <source>
        <dbReference type="SAM" id="MobiDB-lite"/>
    </source>
</evidence>
<dbReference type="Proteomes" id="UP000442990">
    <property type="component" value="Unassembled WGS sequence"/>
</dbReference>
<dbReference type="RefSeq" id="WP_151468206.1">
    <property type="nucleotide sequence ID" value="NZ_WBKG01000003.1"/>
</dbReference>
<proteinExistence type="predicted"/>
<feature type="compositionally biased region" description="Basic and acidic residues" evidence="1">
    <location>
        <begin position="100"/>
        <end position="112"/>
    </location>
</feature>
<protein>
    <submittedName>
        <fullName evidence="2">Uncharacterized protein</fullName>
    </submittedName>
</protein>
<dbReference type="Pfam" id="PF19564">
    <property type="entry name" value="DUF6086"/>
    <property type="match status" value="1"/>
</dbReference>
<sequence>MSYPYELGGETLWDAGYFSGKLYASLARGAAEFVELPTGLTPTPQGSCDVELPTFRAFVEGLYAQYSSTSNPVIHGLARGLLVTSLVLLEHAGAPITLKPEHEEALREEKTAFARSMGPGQGMRPESQPTAGGEHRRQGVPCGER</sequence>
<evidence type="ECO:0000313" key="3">
    <source>
        <dbReference type="Proteomes" id="UP000442990"/>
    </source>
</evidence>
<name>A0A7J5DMF2_9ACTN</name>
<reference evidence="2 3" key="1">
    <citation type="submission" date="2019-09" db="EMBL/GenBank/DDBJ databases">
        <title>Isolation and identification of active actinomycetes.</title>
        <authorList>
            <person name="Yu Z."/>
            <person name="Han C."/>
            <person name="Yu B."/>
        </authorList>
    </citation>
    <scope>NUCLEOTIDE SEQUENCE [LARGE SCALE GENOMIC DNA]</scope>
    <source>
        <strain evidence="2 3">NEAU-H2</strain>
    </source>
</reference>
<evidence type="ECO:0000313" key="2">
    <source>
        <dbReference type="EMBL" id="KAB1989907.1"/>
    </source>
</evidence>
<comment type="caution">
    <text evidence="2">The sequence shown here is derived from an EMBL/GenBank/DDBJ whole genome shotgun (WGS) entry which is preliminary data.</text>
</comment>
<dbReference type="EMBL" id="WBKG01000003">
    <property type="protein sequence ID" value="KAB1989907.1"/>
    <property type="molecule type" value="Genomic_DNA"/>
</dbReference>
<dbReference type="AlphaFoldDB" id="A0A7J5DMF2"/>
<organism evidence="2 3">
    <name type="scientific">Streptomyces triticiradicis</name>
    <dbReference type="NCBI Taxonomy" id="2651189"/>
    <lineage>
        <taxon>Bacteria</taxon>
        <taxon>Bacillati</taxon>
        <taxon>Actinomycetota</taxon>
        <taxon>Actinomycetes</taxon>
        <taxon>Kitasatosporales</taxon>
        <taxon>Streptomycetaceae</taxon>
        <taxon>Streptomyces</taxon>
    </lineage>
</organism>
<dbReference type="InterPro" id="IPR045732">
    <property type="entry name" value="DUF6086"/>
</dbReference>